<feature type="domain" description="EamA" evidence="7">
    <location>
        <begin position="226"/>
        <end position="352"/>
    </location>
</feature>
<protein>
    <recommendedName>
        <fullName evidence="7">EamA domain-containing protein</fullName>
    </recommendedName>
</protein>
<comment type="subcellular location">
    <subcellularLocation>
        <location evidence="1">Membrane</location>
        <topology evidence="1">Multi-pass membrane protein</topology>
    </subcellularLocation>
</comment>
<dbReference type="Proteomes" id="UP001175227">
    <property type="component" value="Unassembled WGS sequence"/>
</dbReference>
<keyword evidence="4 6" id="KW-0472">Membrane</keyword>
<evidence type="ECO:0000256" key="6">
    <source>
        <dbReference type="SAM" id="Phobius"/>
    </source>
</evidence>
<keyword evidence="3 6" id="KW-1133">Transmembrane helix</keyword>
<reference evidence="9" key="1">
    <citation type="submission" date="2023-06" db="EMBL/GenBank/DDBJ databases">
        <authorList>
            <consortium name="Lawrence Berkeley National Laboratory"/>
            <person name="Ahrendt S."/>
            <person name="Sahu N."/>
            <person name="Indic B."/>
            <person name="Wong-Bajracharya J."/>
            <person name="Merenyi Z."/>
            <person name="Ke H.-M."/>
            <person name="Monk M."/>
            <person name="Kocsube S."/>
            <person name="Drula E."/>
            <person name="Lipzen A."/>
            <person name="Balint B."/>
            <person name="Henrissat B."/>
            <person name="Andreopoulos B."/>
            <person name="Martin F.M."/>
            <person name="Harder C.B."/>
            <person name="Rigling D."/>
            <person name="Ford K.L."/>
            <person name="Foster G.D."/>
            <person name="Pangilinan J."/>
            <person name="Papanicolaou A."/>
            <person name="Barry K."/>
            <person name="LaButti K."/>
            <person name="Viragh M."/>
            <person name="Koriabine M."/>
            <person name="Yan M."/>
            <person name="Riley R."/>
            <person name="Champramary S."/>
            <person name="Plett K.L."/>
            <person name="Tsai I.J."/>
            <person name="Slot J."/>
            <person name="Sipos G."/>
            <person name="Plett J."/>
            <person name="Nagy L.G."/>
            <person name="Grigoriev I.V."/>
        </authorList>
    </citation>
    <scope>NUCLEOTIDE SEQUENCE</scope>
    <source>
        <strain evidence="9">ICMP 16352</strain>
    </source>
</reference>
<keyword evidence="2 6" id="KW-0812">Transmembrane</keyword>
<feature type="transmembrane region" description="Helical" evidence="6">
    <location>
        <begin position="281"/>
        <end position="301"/>
    </location>
</feature>
<keyword evidence="10" id="KW-1185">Reference proteome</keyword>
<dbReference type="SUPFAM" id="SSF103481">
    <property type="entry name" value="Multidrug resistance efflux transporter EmrE"/>
    <property type="match status" value="2"/>
</dbReference>
<gene>
    <name evidence="9" type="ORF">IW261DRAFT_1503477</name>
    <name evidence="8" type="ORF">IW261DRAFT_1516216</name>
</gene>
<evidence type="ECO:0000313" key="8">
    <source>
        <dbReference type="EMBL" id="KAK0470668.1"/>
    </source>
</evidence>
<organism evidence="9 10">
    <name type="scientific">Armillaria novae-zelandiae</name>
    <dbReference type="NCBI Taxonomy" id="153914"/>
    <lineage>
        <taxon>Eukaryota</taxon>
        <taxon>Fungi</taxon>
        <taxon>Dikarya</taxon>
        <taxon>Basidiomycota</taxon>
        <taxon>Agaricomycotina</taxon>
        <taxon>Agaricomycetes</taxon>
        <taxon>Agaricomycetidae</taxon>
        <taxon>Agaricales</taxon>
        <taxon>Marasmiineae</taxon>
        <taxon>Physalacriaceae</taxon>
        <taxon>Armillaria</taxon>
    </lineage>
</organism>
<dbReference type="EMBL" id="JAUEPR010000032">
    <property type="protein sequence ID" value="KAK0473561.1"/>
    <property type="molecule type" value="Genomic_DNA"/>
</dbReference>
<feature type="transmembrane region" description="Helical" evidence="6">
    <location>
        <begin position="74"/>
        <end position="98"/>
    </location>
</feature>
<proteinExistence type="predicted"/>
<sequence length="432" mass="46307">MVASSNNDYVLLSNPSDGLTVVESNSRWRRVAEGAQNITRNNAGLLLVTLSQFLLSGVNVAVKELNGIDPPVGTFEFIVVRMSITYVCSVGYMLYAGVNDPFLGPKGVRLLLVFRGFSGFFGLFGTYFCLKYLSLSDVTVLSFLAPFCTGISGAIFLKEKYNFREALAGLSSLVGVVLIARPTFIFGRLGEESSLDLISDTTPLSEELQTVVTPQERLMAVGVALIGVLGSTCAYTSLCAIGKRAHPLHALASFSAQSVIVGTIGMIVMRAPLVIPTQLSWGALLAVIGFLGFFAQVALTMGLQRETAGRGTIAIYTQIIFASIAERIFFHSTPHVLSVLGTLIILFSALYVAVTKRKSKQACHASDDDIALEEGLLSGDKDTFETAVPVDLKRQNSSQGTLESDFDSAEEPMNPTPSGSDSQEVISQKPTV</sequence>
<accession>A0AA39T9E7</accession>
<evidence type="ECO:0000256" key="5">
    <source>
        <dbReference type="SAM" id="MobiDB-lite"/>
    </source>
</evidence>
<feature type="transmembrane region" description="Helical" evidence="6">
    <location>
        <begin position="166"/>
        <end position="187"/>
    </location>
</feature>
<feature type="transmembrane region" description="Helical" evidence="6">
    <location>
        <begin position="248"/>
        <end position="269"/>
    </location>
</feature>
<dbReference type="AlphaFoldDB" id="A0AA39T9E7"/>
<feature type="compositionally biased region" description="Polar residues" evidence="5">
    <location>
        <begin position="416"/>
        <end position="432"/>
    </location>
</feature>
<evidence type="ECO:0000313" key="9">
    <source>
        <dbReference type="EMBL" id="KAK0473561.1"/>
    </source>
</evidence>
<evidence type="ECO:0000256" key="3">
    <source>
        <dbReference type="ARBA" id="ARBA00022989"/>
    </source>
</evidence>
<feature type="transmembrane region" description="Helical" evidence="6">
    <location>
        <begin position="139"/>
        <end position="157"/>
    </location>
</feature>
<dbReference type="PANTHER" id="PTHR22911">
    <property type="entry name" value="ACYL-MALONYL CONDENSING ENZYME-RELATED"/>
    <property type="match status" value="1"/>
</dbReference>
<dbReference type="Pfam" id="PF00892">
    <property type="entry name" value="EamA"/>
    <property type="match status" value="2"/>
</dbReference>
<dbReference type="InterPro" id="IPR037185">
    <property type="entry name" value="EmrE-like"/>
</dbReference>
<evidence type="ECO:0000256" key="4">
    <source>
        <dbReference type="ARBA" id="ARBA00023136"/>
    </source>
</evidence>
<feature type="domain" description="EamA" evidence="7">
    <location>
        <begin position="43"/>
        <end position="180"/>
    </location>
</feature>
<dbReference type="GO" id="GO:0016020">
    <property type="term" value="C:membrane"/>
    <property type="evidence" value="ECO:0007669"/>
    <property type="project" value="UniProtKB-SubCell"/>
</dbReference>
<evidence type="ECO:0000259" key="7">
    <source>
        <dbReference type="Pfam" id="PF00892"/>
    </source>
</evidence>
<evidence type="ECO:0000256" key="2">
    <source>
        <dbReference type="ARBA" id="ARBA00022692"/>
    </source>
</evidence>
<feature type="transmembrane region" description="Helical" evidence="6">
    <location>
        <begin position="110"/>
        <end position="133"/>
    </location>
</feature>
<dbReference type="InterPro" id="IPR000620">
    <property type="entry name" value="EamA_dom"/>
</dbReference>
<feature type="transmembrane region" description="Helical" evidence="6">
    <location>
        <begin position="218"/>
        <end position="241"/>
    </location>
</feature>
<feature type="transmembrane region" description="Helical" evidence="6">
    <location>
        <begin position="43"/>
        <end position="62"/>
    </location>
</feature>
<evidence type="ECO:0000256" key="1">
    <source>
        <dbReference type="ARBA" id="ARBA00004141"/>
    </source>
</evidence>
<feature type="region of interest" description="Disordered" evidence="5">
    <location>
        <begin position="389"/>
        <end position="432"/>
    </location>
</feature>
<feature type="transmembrane region" description="Helical" evidence="6">
    <location>
        <begin position="336"/>
        <end position="354"/>
    </location>
</feature>
<comment type="caution">
    <text evidence="9">The sequence shown here is derived from an EMBL/GenBank/DDBJ whole genome shotgun (WGS) entry which is preliminary data.</text>
</comment>
<dbReference type="PANTHER" id="PTHR22911:SF6">
    <property type="entry name" value="SOLUTE CARRIER FAMILY 35 MEMBER G1"/>
    <property type="match status" value="1"/>
</dbReference>
<feature type="transmembrane region" description="Helical" evidence="6">
    <location>
        <begin position="313"/>
        <end position="330"/>
    </location>
</feature>
<evidence type="ECO:0000313" key="10">
    <source>
        <dbReference type="Proteomes" id="UP001175227"/>
    </source>
</evidence>
<dbReference type="EMBL" id="JAUEPR010000062">
    <property type="protein sequence ID" value="KAK0470668.1"/>
    <property type="molecule type" value="Genomic_DNA"/>
</dbReference>
<name>A0AA39T9E7_9AGAR</name>